<proteinExistence type="predicted"/>
<dbReference type="Proteomes" id="UP000186373">
    <property type="component" value="Unassembled WGS sequence"/>
</dbReference>
<dbReference type="RefSeq" id="WP_076506445.1">
    <property type="nucleotide sequence ID" value="NZ_FTNY01000002.1"/>
</dbReference>
<dbReference type="EMBL" id="FTNY01000002">
    <property type="protein sequence ID" value="SIS33556.1"/>
    <property type="molecule type" value="Genomic_DNA"/>
</dbReference>
<evidence type="ECO:0000313" key="1">
    <source>
        <dbReference type="EMBL" id="SIS33556.1"/>
    </source>
</evidence>
<evidence type="ECO:0000313" key="2">
    <source>
        <dbReference type="Proteomes" id="UP000186373"/>
    </source>
</evidence>
<dbReference type="OrthoDB" id="1425875at2"/>
<evidence type="ECO:0008006" key="3">
    <source>
        <dbReference type="Google" id="ProtNLM"/>
    </source>
</evidence>
<sequence>MRKIIAVLGVVLLLGFLSYKFLFKKDSERYLDQGIEYFNENRYKEALVHFELAEKFGSTDALKYSGVIYLESGDPQKAIPKLEKYLKTLEPMSEDSSIILNDLGVAYFKINDVPNAKKYWQKAEELGNTTSSNNLKELAKTK</sequence>
<accession>A0A1N7I8X4</accession>
<organism evidence="1 2">
    <name type="scientific">Chryseobacterium shigense</name>
    <dbReference type="NCBI Taxonomy" id="297244"/>
    <lineage>
        <taxon>Bacteria</taxon>
        <taxon>Pseudomonadati</taxon>
        <taxon>Bacteroidota</taxon>
        <taxon>Flavobacteriia</taxon>
        <taxon>Flavobacteriales</taxon>
        <taxon>Weeksellaceae</taxon>
        <taxon>Chryseobacterium group</taxon>
        <taxon>Chryseobacterium</taxon>
    </lineage>
</organism>
<dbReference type="SMART" id="SM00028">
    <property type="entry name" value="TPR"/>
    <property type="match status" value="2"/>
</dbReference>
<name>A0A1N7I8X4_9FLAO</name>
<gene>
    <name evidence="1" type="ORF">SAMN05421639_102668</name>
</gene>
<dbReference type="SUPFAM" id="SSF48452">
    <property type="entry name" value="TPR-like"/>
    <property type="match status" value="1"/>
</dbReference>
<dbReference type="AlphaFoldDB" id="A0A1N7I8X4"/>
<dbReference type="Gene3D" id="1.25.40.10">
    <property type="entry name" value="Tetratricopeptide repeat domain"/>
    <property type="match status" value="1"/>
</dbReference>
<dbReference type="InterPro" id="IPR019734">
    <property type="entry name" value="TPR_rpt"/>
</dbReference>
<dbReference type="InterPro" id="IPR011990">
    <property type="entry name" value="TPR-like_helical_dom_sf"/>
</dbReference>
<protein>
    <recommendedName>
        <fullName evidence="3">Tetratricopeptide repeat-containing protein</fullName>
    </recommendedName>
</protein>
<keyword evidence="2" id="KW-1185">Reference proteome</keyword>
<reference evidence="2" key="1">
    <citation type="submission" date="2017-01" db="EMBL/GenBank/DDBJ databases">
        <authorList>
            <person name="Varghese N."/>
            <person name="Submissions S."/>
        </authorList>
    </citation>
    <scope>NUCLEOTIDE SEQUENCE [LARGE SCALE GENOMIC DNA]</scope>
    <source>
        <strain evidence="2">DSM 17126</strain>
    </source>
</reference>